<feature type="region of interest" description="Disordered" evidence="2">
    <location>
        <begin position="298"/>
        <end position="325"/>
    </location>
</feature>
<name>A0A671FHV1_RHIFE</name>
<reference evidence="4 7" key="4">
    <citation type="journal article" date="2020" name="Nature">
        <title>Six reference-quality genomes reveal evolution of bat adaptations.</title>
        <authorList>
            <person name="Jebb D."/>
            <person name="Huang Z."/>
            <person name="Pippel M."/>
            <person name="Hughes G.M."/>
            <person name="Lavrichenko K."/>
            <person name="Devanna P."/>
            <person name="Winkler S."/>
            <person name="Jermiin L.S."/>
            <person name="Skirmuntt E.C."/>
            <person name="Katzourakis A."/>
            <person name="Burkitt-Gray L."/>
            <person name="Ray D.A."/>
            <person name="Sullivan K.A.M."/>
            <person name="Roscito J.G."/>
            <person name="Kirilenko B.M."/>
            <person name="Davalos L.M."/>
            <person name="Corthals A.P."/>
            <person name="Power M.L."/>
            <person name="Jones G."/>
            <person name="Ransome R.D."/>
            <person name="Dechmann D.K.N."/>
            <person name="Locatelli A.G."/>
            <person name="Puechmaille S.J."/>
            <person name="Fedrigo O."/>
            <person name="Jarvis E.D."/>
            <person name="Hiller M."/>
            <person name="Vernes S.C."/>
            <person name="Myers E.W."/>
            <person name="Teeling E.C."/>
        </authorList>
    </citation>
    <scope>NUCLEOTIDE SEQUENCE [LARGE SCALE GENOMIC DNA]</scope>
    <source>
        <strain evidence="4">MRhiFer1</strain>
        <tissue evidence="4">Lung</tissue>
    </source>
</reference>
<dbReference type="PANTHER" id="PTHR21687">
    <property type="entry name" value="PLASMALEMMA VESICLE-ASSOCIATED PROTEIN"/>
    <property type="match status" value="1"/>
</dbReference>
<dbReference type="Ensembl" id="ENSRFET00010027339.1">
    <property type="protein sequence ID" value="ENSRFEP00010025156.1"/>
    <property type="gene ID" value="ENSRFEG00010016773.1"/>
</dbReference>
<evidence type="ECO:0000313" key="7">
    <source>
        <dbReference type="Proteomes" id="UP000585614"/>
    </source>
</evidence>
<dbReference type="EMBL" id="JACAGC010000017">
    <property type="protein sequence ID" value="KAF6306924.1"/>
    <property type="molecule type" value="Genomic_DNA"/>
</dbReference>
<feature type="coiled-coil region" evidence="1">
    <location>
        <begin position="183"/>
        <end position="221"/>
    </location>
</feature>
<protein>
    <submittedName>
        <fullName evidence="4 5">Plasmalemma vesicle associated protein</fullName>
    </submittedName>
</protein>
<organism evidence="5 6">
    <name type="scientific">Rhinolophus ferrumequinum</name>
    <name type="common">Greater horseshoe bat</name>
    <dbReference type="NCBI Taxonomy" id="59479"/>
    <lineage>
        <taxon>Eukaryota</taxon>
        <taxon>Metazoa</taxon>
        <taxon>Chordata</taxon>
        <taxon>Craniata</taxon>
        <taxon>Vertebrata</taxon>
        <taxon>Euteleostomi</taxon>
        <taxon>Mammalia</taxon>
        <taxon>Eutheria</taxon>
        <taxon>Laurasiatheria</taxon>
        <taxon>Chiroptera</taxon>
        <taxon>Yinpterochiroptera</taxon>
        <taxon>Rhinolophoidea</taxon>
        <taxon>Rhinolophidae</taxon>
        <taxon>Rhinolophinae</taxon>
        <taxon>Rhinolophus</taxon>
    </lineage>
</organism>
<dbReference type="Proteomes" id="UP000472240">
    <property type="component" value="Chromosome 18"/>
</dbReference>
<reference evidence="5" key="5">
    <citation type="submission" date="2025-05" db="UniProtKB">
        <authorList>
            <consortium name="Ensembl"/>
        </authorList>
    </citation>
    <scope>IDENTIFICATION</scope>
</reference>
<dbReference type="GeneTree" id="ENSGT00390000006166"/>
<evidence type="ECO:0000256" key="2">
    <source>
        <dbReference type="SAM" id="MobiDB-lite"/>
    </source>
</evidence>
<dbReference type="KEGG" id="rfq:117038336"/>
<reference evidence="5 6" key="3">
    <citation type="submission" date="2018-12" db="EMBL/GenBank/DDBJ databases">
        <title>G10K-VGP greater horseshoe bat female genome, primary haplotype.</title>
        <authorList>
            <person name="Teeling E."/>
            <person name="Myers G."/>
            <person name="Vernes S."/>
            <person name="Pippel M."/>
            <person name="Winkler S."/>
            <person name="Fedrigo O."/>
            <person name="Rhie A."/>
            <person name="Koren S."/>
            <person name="Phillippy A."/>
            <person name="Lewin H."/>
            <person name="Damas J."/>
            <person name="Howe K."/>
            <person name="Mountcastle J."/>
            <person name="Jarvis E.D."/>
        </authorList>
    </citation>
    <scope>NUCLEOTIDE SEQUENCE [LARGE SCALE GENOMIC DNA]</scope>
</reference>
<keyword evidence="3" id="KW-0472">Membrane</keyword>
<feature type="transmembrane region" description="Helical" evidence="3">
    <location>
        <begin position="27"/>
        <end position="49"/>
    </location>
</feature>
<dbReference type="GO" id="GO:0000165">
    <property type="term" value="P:MAPK cascade"/>
    <property type="evidence" value="ECO:0007669"/>
    <property type="project" value="Ensembl"/>
</dbReference>
<dbReference type="Proteomes" id="UP000585614">
    <property type="component" value="Unassembled WGS sequence"/>
</dbReference>
<dbReference type="OrthoDB" id="9944409at2759"/>
<dbReference type="Pfam" id="PF06637">
    <property type="entry name" value="PV-1"/>
    <property type="match status" value="1"/>
</dbReference>
<dbReference type="GO" id="GO:0002693">
    <property type="term" value="P:positive regulation of cellular extravasation"/>
    <property type="evidence" value="ECO:0007669"/>
    <property type="project" value="Ensembl"/>
</dbReference>
<keyword evidence="1" id="KW-0175">Coiled coil</keyword>
<gene>
    <name evidence="5" type="primary">PLVAP</name>
    <name evidence="4" type="ORF">mRhiFer1_013210</name>
</gene>
<dbReference type="RefSeq" id="XP_032991135.1">
    <property type="nucleotide sequence ID" value="XM_033135244.1"/>
</dbReference>
<dbReference type="InterPro" id="IPR009538">
    <property type="entry name" value="PV-1"/>
</dbReference>
<evidence type="ECO:0000313" key="4">
    <source>
        <dbReference type="EMBL" id="KAF6306924.1"/>
    </source>
</evidence>
<proteinExistence type="predicted"/>
<evidence type="ECO:0000256" key="3">
    <source>
        <dbReference type="SAM" id="Phobius"/>
    </source>
</evidence>
<evidence type="ECO:0000313" key="5">
    <source>
        <dbReference type="Ensembl" id="ENSRFEP00010025156.1"/>
    </source>
</evidence>
<reference evidence="5 6" key="1">
    <citation type="journal article" date="2015" name="Annu Rev Anim Biosci">
        <title>The Genome 10K Project: a way forward.</title>
        <authorList>
            <person name="Koepfli K.P."/>
            <person name="Paten B."/>
            <person name="O'Brien S.J."/>
            <person name="Koepfli K.P."/>
            <person name="Paten B."/>
            <person name="Antunes A."/>
            <person name="Belov K."/>
            <person name="Bustamante C."/>
            <person name="Castoe T.A."/>
            <person name="Clawson H."/>
            <person name="Crawford A.J."/>
            <person name="Diekhans M."/>
            <person name="Distel D."/>
            <person name="Durbin R."/>
            <person name="Earl D."/>
            <person name="Fujita M.K."/>
            <person name="Gamble T."/>
            <person name="Georges A."/>
            <person name="Gemmell N."/>
            <person name="Gilbert M.T."/>
            <person name="Graves J.M."/>
            <person name="Green R.E."/>
            <person name="Hickey G."/>
            <person name="Jarvis E.D."/>
            <person name="Johnson W."/>
            <person name="Komissarov A."/>
            <person name="Korf I."/>
            <person name="Kuhn R."/>
            <person name="Larkin D.M."/>
            <person name="Lewin H."/>
            <person name="Lopez J.V."/>
            <person name="Ma J."/>
            <person name="Marques-Bonet T."/>
            <person name="Miller W."/>
            <person name="Murphy R."/>
            <person name="Pevzner P."/>
            <person name="Shapiro B."/>
            <person name="Steiner C."/>
            <person name="Tamazian G."/>
            <person name="Venkatesh B."/>
            <person name="Wang J."/>
            <person name="Wayne R."/>
            <person name="Wiley E."/>
            <person name="Yang H."/>
            <person name="Zhang G."/>
            <person name="Haussler D."/>
            <person name="Ryder O."/>
            <person name="O'Brien S.J."/>
        </authorList>
    </citation>
    <scope>NUCLEOTIDE SEQUENCE</scope>
</reference>
<evidence type="ECO:0000313" key="6">
    <source>
        <dbReference type="Proteomes" id="UP000472240"/>
    </source>
</evidence>
<dbReference type="PANTHER" id="PTHR21687:SF5">
    <property type="entry name" value="PLASMALEMMA VESICLE-ASSOCIATED PROTEIN"/>
    <property type="match status" value="1"/>
</dbReference>
<dbReference type="GeneID" id="117038336"/>
<dbReference type="CTD" id="83483"/>
<dbReference type="GO" id="GO:0033209">
    <property type="term" value="P:tumor necrosis factor-mediated signaling pathway"/>
    <property type="evidence" value="ECO:0007669"/>
    <property type="project" value="Ensembl"/>
</dbReference>
<keyword evidence="3" id="KW-1133">Transmembrane helix</keyword>
<evidence type="ECO:0000256" key="1">
    <source>
        <dbReference type="SAM" id="Coils"/>
    </source>
</evidence>
<dbReference type="GO" id="GO:0043114">
    <property type="term" value="P:regulation of vascular permeability"/>
    <property type="evidence" value="ECO:0007669"/>
    <property type="project" value="TreeGrafter"/>
</dbReference>
<dbReference type="GO" id="GO:0009986">
    <property type="term" value="C:cell surface"/>
    <property type="evidence" value="ECO:0007669"/>
    <property type="project" value="Ensembl"/>
</dbReference>
<keyword evidence="6" id="KW-1185">Reference proteome</keyword>
<dbReference type="AlphaFoldDB" id="A0A671FHV1"/>
<sequence length="437" mass="50023">MGLAMEHGSPYSRAGGSQRDCWYYLRYFFLFVSLIQFLIILGLVLFMVYGNVHVSTESNLQATERRAEGLYNQVVGLAASQANLSKELNITARAKDAIVQMLQNARRDLDRINASFRQCQIVHANNERYAAAIILNEKQCQEQFKETNKSCNALTLMLTEKTKTLEVELAKEKAVCTKDKESLALSKRVMEEQLAECNKAREQQRQERRLAEDRLQKVQSLCLSLDKNKLETDMIHLWRDSIIPRVLNKPGYDVYHSFSPDIDAARRSCDNMPLLMSAKVEDLARNLRAGIDGVARENSDLQRQKQEVEQSLRASQEAKEKMEKEAQAREVKLQAECARQTQLLLEEKAALRKERDNLAKELEEKKREAEYLKNDLAVCRSNLDDCRKAKLQPMLVPRPFGPAPNIQPIDTRDLEEFKKRILESQRLTASNSVLSSG</sequence>
<reference evidence="5 6" key="2">
    <citation type="journal article" date="2018" name="Annu Rev Anim Biosci">
        <title>Bat Biology, Genomes, and the Bat1K Project: To Generate Chromosome-Level Genomes for All Living Bat Species.</title>
        <authorList>
            <person name="Teeling E.C."/>
            <person name="Vernes S.C."/>
            <person name="Davalos L.M."/>
            <person name="Ray D.A."/>
            <person name="Gilbert M.T.P."/>
            <person name="Myers E."/>
        </authorList>
    </citation>
    <scope>NUCLEOTIDE SEQUENCE</scope>
</reference>
<keyword evidence="3" id="KW-0812">Transmembrane</keyword>
<dbReference type="GO" id="GO:0005901">
    <property type="term" value="C:caveola"/>
    <property type="evidence" value="ECO:0007669"/>
    <property type="project" value="Ensembl"/>
</dbReference>
<accession>A0A671FHV1</accession>
<dbReference type="OMA" id="ETNKSCD"/>